<gene>
    <name evidence="1" type="ORF">D5086_017610</name>
</gene>
<organism evidence="1 2">
    <name type="scientific">Populus alba</name>
    <name type="common">White poplar</name>
    <dbReference type="NCBI Taxonomy" id="43335"/>
    <lineage>
        <taxon>Eukaryota</taxon>
        <taxon>Viridiplantae</taxon>
        <taxon>Streptophyta</taxon>
        <taxon>Embryophyta</taxon>
        <taxon>Tracheophyta</taxon>
        <taxon>Spermatophyta</taxon>
        <taxon>Magnoliopsida</taxon>
        <taxon>eudicotyledons</taxon>
        <taxon>Gunneridae</taxon>
        <taxon>Pentapetalae</taxon>
        <taxon>rosids</taxon>
        <taxon>fabids</taxon>
        <taxon>Malpighiales</taxon>
        <taxon>Salicaceae</taxon>
        <taxon>Saliceae</taxon>
        <taxon>Populus</taxon>
    </lineage>
</organism>
<accession>A0ACC4BN34</accession>
<evidence type="ECO:0000313" key="2">
    <source>
        <dbReference type="Proteomes" id="UP000309997"/>
    </source>
</evidence>
<keyword evidence="2" id="KW-1185">Reference proteome</keyword>
<comment type="caution">
    <text evidence="1">The sequence shown here is derived from an EMBL/GenBank/DDBJ whole genome shotgun (WGS) entry which is preliminary data.</text>
</comment>
<dbReference type="Proteomes" id="UP000309997">
    <property type="component" value="Unassembled WGS sequence"/>
</dbReference>
<proteinExistence type="predicted"/>
<dbReference type="EMBL" id="RCHU02000009">
    <property type="protein sequence ID" value="KAL3579775.1"/>
    <property type="molecule type" value="Genomic_DNA"/>
</dbReference>
<sequence>MDENLAPSDIQATTSQAYTFKLYRVRGKNEIMIKQLEITPLLKLPAAMPNQMSCEIPLAATFVQLRLHTIDVYLRLLPSCIAQGSNSVYGEVRRCLNAGLQISIMDGYSNKKRANHGEYRKSFLSLVKLYALDLVISIS</sequence>
<reference evidence="1 2" key="1">
    <citation type="journal article" date="2024" name="Plant Biotechnol. J.">
        <title>Genome and CRISPR/Cas9 system of a widespread forest tree (Populus alba) in the world.</title>
        <authorList>
            <person name="Liu Y.J."/>
            <person name="Jiang P.F."/>
            <person name="Han X.M."/>
            <person name="Li X.Y."/>
            <person name="Wang H.M."/>
            <person name="Wang Y.J."/>
            <person name="Wang X.X."/>
            <person name="Zeng Q.Y."/>
        </authorList>
    </citation>
    <scope>NUCLEOTIDE SEQUENCE [LARGE SCALE GENOMIC DNA]</scope>
    <source>
        <strain evidence="2">cv. PAL-ZL1</strain>
    </source>
</reference>
<evidence type="ECO:0000313" key="1">
    <source>
        <dbReference type="EMBL" id="KAL3579775.1"/>
    </source>
</evidence>
<name>A0ACC4BN34_POPAL</name>
<protein>
    <submittedName>
        <fullName evidence="1">Uncharacterized protein</fullName>
    </submittedName>
</protein>